<organism evidence="11 12">
    <name type="scientific">Sphingobium fluviale</name>
    <dbReference type="NCBI Taxonomy" id="2506423"/>
    <lineage>
        <taxon>Bacteria</taxon>
        <taxon>Pseudomonadati</taxon>
        <taxon>Pseudomonadota</taxon>
        <taxon>Alphaproteobacteria</taxon>
        <taxon>Sphingomonadales</taxon>
        <taxon>Sphingomonadaceae</taxon>
        <taxon>Sphingobium</taxon>
    </lineage>
</organism>
<feature type="transmembrane region" description="Helical" evidence="8">
    <location>
        <begin position="218"/>
        <end position="239"/>
    </location>
</feature>
<evidence type="ECO:0000256" key="9">
    <source>
        <dbReference type="SAM" id="SignalP"/>
    </source>
</evidence>
<feature type="chain" id="PRO_5020451935" description="Ammonium transporter" evidence="9">
    <location>
        <begin position="23"/>
        <end position="431"/>
    </location>
</feature>
<keyword evidence="9" id="KW-0732">Signal</keyword>
<dbReference type="InterPro" id="IPR018047">
    <property type="entry name" value="Ammonium_transpt_CS"/>
</dbReference>
<feature type="transmembrane region" description="Helical" evidence="8">
    <location>
        <begin position="282"/>
        <end position="300"/>
    </location>
</feature>
<dbReference type="PANTHER" id="PTHR43029">
    <property type="entry name" value="AMMONIUM TRANSPORTER MEP2"/>
    <property type="match status" value="1"/>
</dbReference>
<accession>A0A4Q1KI81</accession>
<name>A0A4Q1KI81_9SPHN</name>
<feature type="transmembrane region" description="Helical" evidence="8">
    <location>
        <begin position="306"/>
        <end position="326"/>
    </location>
</feature>
<feature type="transmembrane region" description="Helical" evidence="8">
    <location>
        <begin position="37"/>
        <end position="55"/>
    </location>
</feature>
<evidence type="ECO:0000259" key="10">
    <source>
        <dbReference type="Pfam" id="PF00909"/>
    </source>
</evidence>
<dbReference type="SUPFAM" id="SSF111352">
    <property type="entry name" value="Ammonium transporter"/>
    <property type="match status" value="1"/>
</dbReference>
<keyword evidence="12" id="KW-1185">Reference proteome</keyword>
<evidence type="ECO:0000256" key="5">
    <source>
        <dbReference type="ARBA" id="ARBA00022989"/>
    </source>
</evidence>
<keyword evidence="6 8" id="KW-0472">Membrane</keyword>
<protein>
    <recommendedName>
        <fullName evidence="8">Ammonium transporter</fullName>
    </recommendedName>
</protein>
<dbReference type="GO" id="GO:0005886">
    <property type="term" value="C:plasma membrane"/>
    <property type="evidence" value="ECO:0007669"/>
    <property type="project" value="UniProtKB-SubCell"/>
</dbReference>
<dbReference type="AlphaFoldDB" id="A0A4Q1KI81"/>
<dbReference type="GO" id="GO:0008519">
    <property type="term" value="F:ammonium channel activity"/>
    <property type="evidence" value="ECO:0007669"/>
    <property type="project" value="InterPro"/>
</dbReference>
<keyword evidence="4 8" id="KW-0812">Transmembrane</keyword>
<dbReference type="PANTHER" id="PTHR43029:SF10">
    <property type="entry name" value="AMMONIUM TRANSPORTER MEP2"/>
    <property type="match status" value="1"/>
</dbReference>
<evidence type="ECO:0000256" key="2">
    <source>
        <dbReference type="ARBA" id="ARBA00005887"/>
    </source>
</evidence>
<dbReference type="InterPro" id="IPR001905">
    <property type="entry name" value="Ammonium_transpt"/>
</dbReference>
<feature type="transmembrane region" description="Helical" evidence="8">
    <location>
        <begin position="122"/>
        <end position="143"/>
    </location>
</feature>
<feature type="signal peptide" evidence="9">
    <location>
        <begin position="1"/>
        <end position="22"/>
    </location>
</feature>
<evidence type="ECO:0000256" key="3">
    <source>
        <dbReference type="ARBA" id="ARBA00022448"/>
    </source>
</evidence>
<dbReference type="Gene3D" id="1.10.3430.10">
    <property type="entry name" value="Ammonium transporter AmtB like domains"/>
    <property type="match status" value="1"/>
</dbReference>
<evidence type="ECO:0000313" key="12">
    <source>
        <dbReference type="Proteomes" id="UP000290958"/>
    </source>
</evidence>
<dbReference type="NCBIfam" id="TIGR00836">
    <property type="entry name" value="amt"/>
    <property type="match status" value="1"/>
</dbReference>
<sequence length="431" mass="44325">MRLGGMKAALAAGCVAPIAAHAQESAAANSGDTGWILTASAFVLLMTLPGLGLFYGGLVRARNVLSVLMHCFAIACAVSLLWAVAGYSLVFNGAEPWIGGMGNAFLANLAPLRDGLTIPENAFALFQMTFAAITPALVVGAFVERVRFGWVMAFSLLWTLLVYFPVAHWMWGGGWLAAQWGALDFAGGIVVHTTAGIAALVVALLLGPRKGFSKTLMLPHSPALTMTGAGLLWVGWYGFNGGSALAASAGAASAILNTHFAACTAALVWIGIEYWRIGKPTSVGIVTGAIAGLATVTPAAGYTGPAGAIILGLLGGAICFYAVQLVKQKWAVDDSLDVFAVHGVGGIIGSLLIPVTMLPAIGGIGFAEGNGVSQQFAAQALAVGVTIFWTAVATFLCAKGAALLVPMRVTEEAEHDGLDIASHGERGWEID</sequence>
<dbReference type="OrthoDB" id="9814202at2"/>
<evidence type="ECO:0000313" key="11">
    <source>
        <dbReference type="EMBL" id="RXR29015.1"/>
    </source>
</evidence>
<comment type="subcellular location">
    <subcellularLocation>
        <location evidence="8">Cell membrane</location>
        <topology evidence="8">Multi-pass membrane protein</topology>
    </subcellularLocation>
    <subcellularLocation>
        <location evidence="1">Membrane</location>
        <topology evidence="1">Multi-pass membrane protein</topology>
    </subcellularLocation>
</comment>
<keyword evidence="7 8" id="KW-0924">Ammonia transport</keyword>
<reference evidence="12" key="1">
    <citation type="submission" date="2019-01" db="EMBL/GenBank/DDBJ databases">
        <title>Cytophagaceae bacterium strain CAR-16.</title>
        <authorList>
            <person name="Chen W.-M."/>
        </authorList>
    </citation>
    <scope>NUCLEOTIDE SEQUENCE [LARGE SCALE GENOMIC DNA]</scope>
    <source>
        <strain evidence="12">CHR27</strain>
    </source>
</reference>
<evidence type="ECO:0000256" key="6">
    <source>
        <dbReference type="ARBA" id="ARBA00023136"/>
    </source>
</evidence>
<dbReference type="InterPro" id="IPR002229">
    <property type="entry name" value="RhesusRHD"/>
</dbReference>
<feature type="transmembrane region" description="Helical" evidence="8">
    <location>
        <begin position="67"/>
        <end position="90"/>
    </location>
</feature>
<evidence type="ECO:0000256" key="1">
    <source>
        <dbReference type="ARBA" id="ARBA00004141"/>
    </source>
</evidence>
<comment type="caution">
    <text evidence="11">The sequence shown here is derived from an EMBL/GenBank/DDBJ whole genome shotgun (WGS) entry which is preliminary data.</text>
</comment>
<feature type="transmembrane region" description="Helical" evidence="8">
    <location>
        <begin position="376"/>
        <end position="398"/>
    </location>
</feature>
<feature type="domain" description="Ammonium transporter AmtB-like" evidence="10">
    <location>
        <begin position="35"/>
        <end position="426"/>
    </location>
</feature>
<dbReference type="Pfam" id="PF00909">
    <property type="entry name" value="Ammonium_transp"/>
    <property type="match status" value="1"/>
</dbReference>
<comment type="similarity">
    <text evidence="2 8">Belongs to the ammonia transporter channel (TC 1.A.11.2) family.</text>
</comment>
<evidence type="ECO:0000256" key="4">
    <source>
        <dbReference type="ARBA" id="ARBA00022692"/>
    </source>
</evidence>
<proteinExistence type="inferred from homology"/>
<feature type="transmembrane region" description="Helical" evidence="8">
    <location>
        <begin position="183"/>
        <end position="206"/>
    </location>
</feature>
<gene>
    <name evidence="11" type="ORF">EQG66_08020</name>
</gene>
<dbReference type="InterPro" id="IPR024041">
    <property type="entry name" value="NH4_transpt_AmtB-like_dom"/>
</dbReference>
<dbReference type="InterPro" id="IPR029020">
    <property type="entry name" value="Ammonium/urea_transptr"/>
</dbReference>
<feature type="transmembrane region" description="Helical" evidence="8">
    <location>
        <begin position="338"/>
        <end position="364"/>
    </location>
</feature>
<keyword evidence="5 8" id="KW-1133">Transmembrane helix</keyword>
<feature type="transmembrane region" description="Helical" evidence="8">
    <location>
        <begin position="150"/>
        <end position="171"/>
    </location>
</feature>
<evidence type="ECO:0000256" key="7">
    <source>
        <dbReference type="ARBA" id="ARBA00023177"/>
    </source>
</evidence>
<evidence type="ECO:0000256" key="8">
    <source>
        <dbReference type="RuleBase" id="RU362002"/>
    </source>
</evidence>
<dbReference type="PRINTS" id="PR00342">
    <property type="entry name" value="RHESUSRHD"/>
</dbReference>
<dbReference type="EMBL" id="SBKP01000006">
    <property type="protein sequence ID" value="RXR29015.1"/>
    <property type="molecule type" value="Genomic_DNA"/>
</dbReference>
<keyword evidence="3 8" id="KW-0813">Transport</keyword>
<dbReference type="PROSITE" id="PS01219">
    <property type="entry name" value="AMMONIUM_TRANSP"/>
    <property type="match status" value="1"/>
</dbReference>
<dbReference type="Proteomes" id="UP000290958">
    <property type="component" value="Unassembled WGS sequence"/>
</dbReference>
<feature type="transmembrane region" description="Helical" evidence="8">
    <location>
        <begin position="245"/>
        <end position="270"/>
    </location>
</feature>